<dbReference type="CDD" id="cd00305">
    <property type="entry name" value="Cu-Zn_Superoxide_Dismutase"/>
    <property type="match status" value="1"/>
</dbReference>
<dbReference type="InterPro" id="IPR036423">
    <property type="entry name" value="SOD-like_Cu/Zn_dom_sf"/>
</dbReference>
<keyword evidence="3" id="KW-0862">Zinc</keyword>
<dbReference type="EC" id="1.15.1.1" evidence="1"/>
<keyword evidence="2" id="KW-0479">Metal-binding</keyword>
<dbReference type="InterPro" id="IPR001424">
    <property type="entry name" value="SOD_Cu_Zn_dom"/>
</dbReference>
<feature type="signal peptide" evidence="7">
    <location>
        <begin position="1"/>
        <end position="21"/>
    </location>
</feature>
<dbReference type="Gene3D" id="2.60.40.200">
    <property type="entry name" value="Superoxide dismutase, copper/zinc binding domain"/>
    <property type="match status" value="1"/>
</dbReference>
<name>A0AA38M3X0_9CUCU</name>
<dbReference type="SUPFAM" id="SSF49329">
    <property type="entry name" value="Cu,Zn superoxide dismutase-like"/>
    <property type="match status" value="1"/>
</dbReference>
<dbReference type="AlphaFoldDB" id="A0AA38M3X0"/>
<keyword evidence="5" id="KW-0560">Oxidoreductase</keyword>
<evidence type="ECO:0000256" key="6">
    <source>
        <dbReference type="ARBA" id="ARBA00049204"/>
    </source>
</evidence>
<feature type="domain" description="Superoxide dismutase copper/zinc binding" evidence="8">
    <location>
        <begin position="89"/>
        <end position="225"/>
    </location>
</feature>
<protein>
    <recommendedName>
        <fullName evidence="1">superoxide dismutase</fullName>
        <ecNumber evidence="1">1.15.1.1</ecNumber>
    </recommendedName>
</protein>
<evidence type="ECO:0000313" key="9">
    <source>
        <dbReference type="EMBL" id="KAJ3642456.1"/>
    </source>
</evidence>
<accession>A0AA38M3X0</accession>
<evidence type="ECO:0000256" key="5">
    <source>
        <dbReference type="ARBA" id="ARBA00023002"/>
    </source>
</evidence>
<feature type="chain" id="PRO_5041374311" description="superoxide dismutase" evidence="7">
    <location>
        <begin position="22"/>
        <end position="229"/>
    </location>
</feature>
<evidence type="ECO:0000256" key="3">
    <source>
        <dbReference type="ARBA" id="ARBA00022833"/>
    </source>
</evidence>
<dbReference type="PRINTS" id="PR00068">
    <property type="entry name" value="CUZNDISMTASE"/>
</dbReference>
<evidence type="ECO:0000256" key="4">
    <source>
        <dbReference type="ARBA" id="ARBA00022862"/>
    </source>
</evidence>
<evidence type="ECO:0000256" key="7">
    <source>
        <dbReference type="SAM" id="SignalP"/>
    </source>
</evidence>
<sequence>MWVKSVLVSCLICLFIRNADNAAMQAISVRNALYEVPGLGNRPLIIKMYPAVENFQSDLYEVYAEPYNYDLRAASAVAVIQGEGEGAAKGEIVFYQRHPPTGPILVKGNLTDLPPGKHGLHVHQSGDLRQGCDKLGSHFNPYLLQHGGPSDPLRHVGDLGNIEVGEDGSVEFDIVDALLSLSGGPRSIVGRAIVISTNPDDLGRGGTAESLVNGDSGKPLGCGVIAYIK</sequence>
<dbReference type="GO" id="GO:0004784">
    <property type="term" value="F:superoxide dismutase activity"/>
    <property type="evidence" value="ECO:0007669"/>
    <property type="project" value="UniProtKB-EC"/>
</dbReference>
<evidence type="ECO:0000256" key="2">
    <source>
        <dbReference type="ARBA" id="ARBA00022723"/>
    </source>
</evidence>
<proteinExistence type="predicted"/>
<reference evidence="9" key="1">
    <citation type="journal article" date="2023" name="G3 (Bethesda)">
        <title>Whole genome assemblies of Zophobas morio and Tenebrio molitor.</title>
        <authorList>
            <person name="Kaur S."/>
            <person name="Stinson S.A."/>
            <person name="diCenzo G.C."/>
        </authorList>
    </citation>
    <scope>NUCLEOTIDE SEQUENCE</scope>
    <source>
        <strain evidence="9">QUZm001</strain>
    </source>
</reference>
<dbReference type="PANTHER" id="PTHR10003">
    <property type="entry name" value="SUPEROXIDE DISMUTASE CU-ZN -RELATED"/>
    <property type="match status" value="1"/>
</dbReference>
<dbReference type="GO" id="GO:0005507">
    <property type="term" value="F:copper ion binding"/>
    <property type="evidence" value="ECO:0007669"/>
    <property type="project" value="InterPro"/>
</dbReference>
<dbReference type="Proteomes" id="UP001168821">
    <property type="component" value="Unassembled WGS sequence"/>
</dbReference>
<evidence type="ECO:0000313" key="10">
    <source>
        <dbReference type="Proteomes" id="UP001168821"/>
    </source>
</evidence>
<evidence type="ECO:0000259" key="8">
    <source>
        <dbReference type="Pfam" id="PF00080"/>
    </source>
</evidence>
<evidence type="ECO:0000256" key="1">
    <source>
        <dbReference type="ARBA" id="ARBA00012682"/>
    </source>
</evidence>
<gene>
    <name evidence="9" type="ORF">Zmor_025244</name>
</gene>
<keyword evidence="10" id="KW-1185">Reference proteome</keyword>
<comment type="caution">
    <text evidence="9">The sequence shown here is derived from an EMBL/GenBank/DDBJ whole genome shotgun (WGS) entry which is preliminary data.</text>
</comment>
<dbReference type="Pfam" id="PF00080">
    <property type="entry name" value="Sod_Cu"/>
    <property type="match status" value="1"/>
</dbReference>
<keyword evidence="4" id="KW-0049">Antioxidant</keyword>
<comment type="catalytic activity">
    <reaction evidence="6">
        <text>2 superoxide + 2 H(+) = H2O2 + O2</text>
        <dbReference type="Rhea" id="RHEA:20696"/>
        <dbReference type="ChEBI" id="CHEBI:15378"/>
        <dbReference type="ChEBI" id="CHEBI:15379"/>
        <dbReference type="ChEBI" id="CHEBI:16240"/>
        <dbReference type="ChEBI" id="CHEBI:18421"/>
        <dbReference type="EC" id="1.15.1.1"/>
    </reaction>
</comment>
<organism evidence="9 10">
    <name type="scientific">Zophobas morio</name>
    <dbReference type="NCBI Taxonomy" id="2755281"/>
    <lineage>
        <taxon>Eukaryota</taxon>
        <taxon>Metazoa</taxon>
        <taxon>Ecdysozoa</taxon>
        <taxon>Arthropoda</taxon>
        <taxon>Hexapoda</taxon>
        <taxon>Insecta</taxon>
        <taxon>Pterygota</taxon>
        <taxon>Neoptera</taxon>
        <taxon>Endopterygota</taxon>
        <taxon>Coleoptera</taxon>
        <taxon>Polyphaga</taxon>
        <taxon>Cucujiformia</taxon>
        <taxon>Tenebrionidae</taxon>
        <taxon>Zophobas</taxon>
    </lineage>
</organism>
<keyword evidence="7" id="KW-0732">Signal</keyword>
<dbReference type="EMBL" id="JALNTZ010000008">
    <property type="protein sequence ID" value="KAJ3642456.1"/>
    <property type="molecule type" value="Genomic_DNA"/>
</dbReference>
<dbReference type="InterPro" id="IPR024134">
    <property type="entry name" value="SOD_Cu/Zn_/chaperone"/>
</dbReference>